<evidence type="ECO:0000313" key="11">
    <source>
        <dbReference type="EMBL" id="TET44406.1"/>
    </source>
</evidence>
<reference evidence="11 12" key="1">
    <citation type="submission" date="2019-03" db="EMBL/GenBank/DDBJ databases">
        <title>Metabolic potential of uncultured bacteria and archaea associated with petroleum seepage in deep-sea sediments.</title>
        <authorList>
            <person name="Dong X."/>
            <person name="Hubert C."/>
        </authorList>
    </citation>
    <scope>NUCLEOTIDE SEQUENCE [LARGE SCALE GENOMIC DNA]</scope>
    <source>
        <strain evidence="11">E44_bin18</strain>
    </source>
</reference>
<accession>A0A523UPG9</accession>
<dbReference type="InterPro" id="IPR001114">
    <property type="entry name" value="Adenylosuccinate_synthetase"/>
</dbReference>
<evidence type="ECO:0000256" key="7">
    <source>
        <dbReference type="ARBA" id="ARBA00023134"/>
    </source>
</evidence>
<comment type="subunit">
    <text evidence="1 8">Homodimer.</text>
</comment>
<feature type="binding site" evidence="8">
    <location>
        <begin position="299"/>
        <end position="305"/>
    </location>
    <ligand>
        <name>substrate</name>
    </ligand>
</feature>
<dbReference type="GO" id="GO:0044208">
    <property type="term" value="P:'de novo' AMP biosynthetic process"/>
    <property type="evidence" value="ECO:0007669"/>
    <property type="project" value="UniProtKB-UniRule"/>
</dbReference>
<evidence type="ECO:0000256" key="5">
    <source>
        <dbReference type="ARBA" id="ARBA00022755"/>
    </source>
</evidence>
<dbReference type="EMBL" id="SOJN01000126">
    <property type="protein sequence ID" value="TET44406.1"/>
    <property type="molecule type" value="Genomic_DNA"/>
</dbReference>
<feature type="binding site" evidence="8">
    <location>
        <begin position="331"/>
        <end position="333"/>
    </location>
    <ligand>
        <name>GTP</name>
        <dbReference type="ChEBI" id="CHEBI:37565"/>
    </ligand>
</feature>
<comment type="pathway">
    <text evidence="8 10">Purine metabolism; AMP biosynthesis via de novo pathway; AMP from IMP: step 1/2.</text>
</comment>
<feature type="binding site" evidence="8">
    <location>
        <position position="305"/>
    </location>
    <ligand>
        <name>GTP</name>
        <dbReference type="ChEBI" id="CHEBI:37565"/>
    </ligand>
</feature>
<dbReference type="Gene3D" id="1.10.300.10">
    <property type="entry name" value="Adenylosuccinate Synthetase, subunit A, domain 2"/>
    <property type="match status" value="1"/>
</dbReference>
<proteinExistence type="inferred from homology"/>
<dbReference type="SUPFAM" id="SSF52540">
    <property type="entry name" value="P-loop containing nucleoside triphosphate hydrolases"/>
    <property type="match status" value="1"/>
</dbReference>
<dbReference type="InterPro" id="IPR018220">
    <property type="entry name" value="Adenylosuccin_syn_GTP-bd"/>
</dbReference>
<feature type="active site" description="Proton donor" evidence="8">
    <location>
        <position position="41"/>
    </location>
</feature>
<dbReference type="PANTHER" id="PTHR11846">
    <property type="entry name" value="ADENYLOSUCCINATE SYNTHETASE"/>
    <property type="match status" value="1"/>
</dbReference>
<keyword evidence="7 8" id="KW-0342">GTP-binding</keyword>
<dbReference type="HAMAP" id="MF_00011">
    <property type="entry name" value="Adenylosucc_synth"/>
    <property type="match status" value="1"/>
</dbReference>
<keyword evidence="2 8" id="KW-0436">Ligase</keyword>
<feature type="binding site" evidence="8">
    <location>
        <position position="143"/>
    </location>
    <ligand>
        <name>IMP</name>
        <dbReference type="ChEBI" id="CHEBI:58053"/>
        <note>ligand shared between dimeric partners</note>
    </ligand>
</feature>
<dbReference type="FunFam" id="3.90.170.10:FF:000001">
    <property type="entry name" value="Adenylosuccinate synthetase"/>
    <property type="match status" value="1"/>
</dbReference>
<dbReference type="UniPathway" id="UPA00075">
    <property type="reaction ID" value="UER00335"/>
</dbReference>
<dbReference type="Pfam" id="PF00709">
    <property type="entry name" value="Adenylsucc_synt"/>
    <property type="match status" value="1"/>
</dbReference>
<feature type="binding site" description="in other chain" evidence="8">
    <location>
        <begin position="38"/>
        <end position="41"/>
    </location>
    <ligand>
        <name>IMP</name>
        <dbReference type="ChEBI" id="CHEBI:58053"/>
        <note>ligand shared between dimeric partners</note>
    </ligand>
</feature>
<feature type="binding site" evidence="8">
    <location>
        <position position="40"/>
    </location>
    <ligand>
        <name>Mg(2+)</name>
        <dbReference type="ChEBI" id="CHEBI:18420"/>
    </ligand>
</feature>
<dbReference type="PROSITE" id="PS00513">
    <property type="entry name" value="ADENYLOSUCCIN_SYN_2"/>
    <property type="match status" value="1"/>
</dbReference>
<evidence type="ECO:0000256" key="10">
    <source>
        <dbReference type="RuleBase" id="RU000520"/>
    </source>
</evidence>
<feature type="binding site" description="in other chain" evidence="8">
    <location>
        <begin position="13"/>
        <end position="16"/>
    </location>
    <ligand>
        <name>IMP</name>
        <dbReference type="ChEBI" id="CHEBI:58053"/>
        <note>ligand shared between dimeric partners</note>
    </ligand>
</feature>
<dbReference type="InterPro" id="IPR042110">
    <property type="entry name" value="Adenylosuccinate_synth_dom2"/>
</dbReference>
<feature type="active site" evidence="9">
    <location>
        <position position="140"/>
    </location>
</feature>
<dbReference type="NCBIfam" id="NF002223">
    <property type="entry name" value="PRK01117.1"/>
    <property type="match status" value="1"/>
</dbReference>
<dbReference type="CDD" id="cd03108">
    <property type="entry name" value="AdSS"/>
    <property type="match status" value="1"/>
</dbReference>
<comment type="similarity">
    <text evidence="8 10">Belongs to the adenylosuccinate synthetase family.</text>
</comment>
<feature type="binding site" description="in other chain" evidence="8">
    <location>
        <position position="224"/>
    </location>
    <ligand>
        <name>IMP</name>
        <dbReference type="ChEBI" id="CHEBI:58053"/>
        <note>ligand shared between dimeric partners</note>
    </ligand>
</feature>
<protein>
    <recommendedName>
        <fullName evidence="8 10">Adenylosuccinate synthetase</fullName>
        <shortName evidence="8">AMPSase</shortName>
        <shortName evidence="8">AdSS</shortName>
        <ecNumber evidence="8 10">6.3.4.4</ecNumber>
    </recommendedName>
    <alternativeName>
        <fullName evidence="8">IMP--aspartate ligase</fullName>
    </alternativeName>
</protein>
<dbReference type="InterPro" id="IPR027417">
    <property type="entry name" value="P-loop_NTPase"/>
</dbReference>
<feature type="binding site" evidence="8">
    <location>
        <begin position="12"/>
        <end position="18"/>
    </location>
    <ligand>
        <name>GTP</name>
        <dbReference type="ChEBI" id="CHEBI:37565"/>
    </ligand>
</feature>
<dbReference type="GO" id="GO:0004019">
    <property type="term" value="F:adenylosuccinate synthase activity"/>
    <property type="evidence" value="ECO:0007669"/>
    <property type="project" value="UniProtKB-UniRule"/>
</dbReference>
<evidence type="ECO:0000256" key="8">
    <source>
        <dbReference type="HAMAP-Rule" id="MF_00011"/>
    </source>
</evidence>
<dbReference type="GO" id="GO:0005525">
    <property type="term" value="F:GTP binding"/>
    <property type="evidence" value="ECO:0007669"/>
    <property type="project" value="UniProtKB-UniRule"/>
</dbReference>
<dbReference type="InterPro" id="IPR042111">
    <property type="entry name" value="Adenylosuccinate_synth_dom3"/>
</dbReference>
<evidence type="ECO:0000256" key="4">
    <source>
        <dbReference type="ARBA" id="ARBA00022741"/>
    </source>
</evidence>
<keyword evidence="5 8" id="KW-0658">Purine biosynthesis</keyword>
<dbReference type="GO" id="GO:0000287">
    <property type="term" value="F:magnesium ion binding"/>
    <property type="evidence" value="ECO:0007669"/>
    <property type="project" value="UniProtKB-UniRule"/>
</dbReference>
<name>A0A523UPG9_UNCT6</name>
<dbReference type="Gene3D" id="3.40.440.10">
    <property type="entry name" value="Adenylosuccinate Synthetase, subunit A, domain 1"/>
    <property type="match status" value="1"/>
</dbReference>
<feature type="binding site" evidence="8">
    <location>
        <position position="13"/>
    </location>
    <ligand>
        <name>Mg(2+)</name>
        <dbReference type="ChEBI" id="CHEBI:18420"/>
    </ligand>
</feature>
<comment type="cofactor">
    <cofactor evidence="8">
        <name>Mg(2+)</name>
        <dbReference type="ChEBI" id="CHEBI:18420"/>
    </cofactor>
    <text evidence="8">Binds 1 Mg(2+) ion per subunit.</text>
</comment>
<dbReference type="SMART" id="SM00788">
    <property type="entry name" value="Adenylsucc_synt"/>
    <property type="match status" value="1"/>
</dbReference>
<dbReference type="NCBIfam" id="TIGR00184">
    <property type="entry name" value="purA"/>
    <property type="match status" value="1"/>
</dbReference>
<sequence>MPSLVIVGTQWGDEGKGKIVDLLSADADLVARFQGGANAGHTVVIDKQEFILHLVPIGILHPGKVCVLGNGVVIDPRVLLSEVDELSARNIEVDGRLFISEAAHITMPYHKLFDEAKEIKRESKKVGTTHRGIGPTYTDKMDRIGIRAIDLLHFDVFEEKLKANVEEKNFFLENYYHHETTNYDDMVGEYRGFAQRLRPWIKDTSIIVNKFISGGKRVLFEGAQGALLDIDFGTYPFVTSSSTIAGGACTGVGVGPSKIDSVLGVTKAYTTRVGAGPFPTEFSEKLEEKMRIKGREYGATTGRPRRCGWFDALLVRRAVRVSGIDRIAITKLDVLDGMNTLKICKGYMYEGEIVDEFPAQTAILGECTPIYEQIWGWSESTREARTLGELPSRARKYLDRISELVGAEVAAVSVGPRRDEVILTDSKFW</sequence>
<gene>
    <name evidence="8" type="primary">purA</name>
    <name evidence="11" type="ORF">E3J62_10445</name>
</gene>
<dbReference type="PROSITE" id="PS01266">
    <property type="entry name" value="ADENYLOSUCCIN_SYN_1"/>
    <property type="match status" value="1"/>
</dbReference>
<dbReference type="Gene3D" id="3.90.170.10">
    <property type="entry name" value="Adenylosuccinate Synthetase, subunit A, domain 3"/>
    <property type="match status" value="1"/>
</dbReference>
<keyword evidence="3 8" id="KW-0479">Metal-binding</keyword>
<dbReference type="FunFam" id="1.10.300.10:FF:000001">
    <property type="entry name" value="Adenylosuccinate synthetase"/>
    <property type="match status" value="1"/>
</dbReference>
<feature type="binding site" description="in other chain" evidence="8">
    <location>
        <position position="129"/>
    </location>
    <ligand>
        <name>IMP</name>
        <dbReference type="ChEBI" id="CHEBI:58053"/>
        <note>ligand shared between dimeric partners</note>
    </ligand>
</feature>
<dbReference type="InterPro" id="IPR033128">
    <property type="entry name" value="Adenylosuccin_syn_Lys_AS"/>
</dbReference>
<dbReference type="EC" id="6.3.4.4" evidence="8 10"/>
<dbReference type="PANTHER" id="PTHR11846:SF0">
    <property type="entry name" value="ADENYLOSUCCINATE SYNTHETASE"/>
    <property type="match status" value="1"/>
</dbReference>
<dbReference type="Proteomes" id="UP000315525">
    <property type="component" value="Unassembled WGS sequence"/>
</dbReference>
<feature type="active site" description="Proton acceptor" evidence="8">
    <location>
        <position position="13"/>
    </location>
</feature>
<dbReference type="InterPro" id="IPR042109">
    <property type="entry name" value="Adenylosuccinate_synth_dom1"/>
</dbReference>
<keyword evidence="4 8" id="KW-0547">Nucleotide-binding</keyword>
<keyword evidence="6 8" id="KW-0460">Magnesium</keyword>
<evidence type="ECO:0000256" key="9">
    <source>
        <dbReference type="PROSITE-ProRule" id="PRU10134"/>
    </source>
</evidence>
<feature type="binding site" description="in other chain" evidence="8">
    <location>
        <position position="239"/>
    </location>
    <ligand>
        <name>IMP</name>
        <dbReference type="ChEBI" id="CHEBI:58053"/>
        <note>ligand shared between dimeric partners</note>
    </ligand>
</feature>
<dbReference type="GO" id="GO:0046040">
    <property type="term" value="P:IMP metabolic process"/>
    <property type="evidence" value="ECO:0007669"/>
    <property type="project" value="TreeGrafter"/>
</dbReference>
<keyword evidence="8" id="KW-0963">Cytoplasm</keyword>
<dbReference type="AlphaFoldDB" id="A0A523UPG9"/>
<evidence type="ECO:0000256" key="2">
    <source>
        <dbReference type="ARBA" id="ARBA00022598"/>
    </source>
</evidence>
<comment type="subcellular location">
    <subcellularLocation>
        <location evidence="8">Cytoplasm</location>
    </subcellularLocation>
</comment>
<feature type="binding site" evidence="8">
    <location>
        <begin position="413"/>
        <end position="415"/>
    </location>
    <ligand>
        <name>GTP</name>
        <dbReference type="ChEBI" id="CHEBI:37565"/>
    </ligand>
</feature>
<feature type="binding site" evidence="8">
    <location>
        <begin position="40"/>
        <end position="42"/>
    </location>
    <ligand>
        <name>GTP</name>
        <dbReference type="ChEBI" id="CHEBI:37565"/>
    </ligand>
</feature>
<dbReference type="GO" id="GO:0005737">
    <property type="term" value="C:cytoplasm"/>
    <property type="evidence" value="ECO:0007669"/>
    <property type="project" value="UniProtKB-SubCell"/>
</dbReference>
<evidence type="ECO:0000313" key="12">
    <source>
        <dbReference type="Proteomes" id="UP000315525"/>
    </source>
</evidence>
<comment type="catalytic activity">
    <reaction evidence="8 10">
        <text>IMP + L-aspartate + GTP = N(6)-(1,2-dicarboxyethyl)-AMP + GDP + phosphate + 2 H(+)</text>
        <dbReference type="Rhea" id="RHEA:15753"/>
        <dbReference type="ChEBI" id="CHEBI:15378"/>
        <dbReference type="ChEBI" id="CHEBI:29991"/>
        <dbReference type="ChEBI" id="CHEBI:37565"/>
        <dbReference type="ChEBI" id="CHEBI:43474"/>
        <dbReference type="ChEBI" id="CHEBI:57567"/>
        <dbReference type="ChEBI" id="CHEBI:58053"/>
        <dbReference type="ChEBI" id="CHEBI:58189"/>
        <dbReference type="EC" id="6.3.4.4"/>
    </reaction>
</comment>
<evidence type="ECO:0000256" key="6">
    <source>
        <dbReference type="ARBA" id="ARBA00022842"/>
    </source>
</evidence>
<evidence type="ECO:0000256" key="1">
    <source>
        <dbReference type="ARBA" id="ARBA00011738"/>
    </source>
</evidence>
<feature type="binding site" description="in other chain" evidence="8">
    <location>
        <position position="303"/>
    </location>
    <ligand>
        <name>IMP</name>
        <dbReference type="ChEBI" id="CHEBI:58053"/>
        <note>ligand shared between dimeric partners</note>
    </ligand>
</feature>
<comment type="function">
    <text evidence="8">Plays an important role in the de novo pathway of purine nucleotide biosynthesis. Catalyzes the first committed step in the biosynthesis of AMP from IMP.</text>
</comment>
<comment type="caution">
    <text evidence="11">The sequence shown here is derived from an EMBL/GenBank/DDBJ whole genome shotgun (WGS) entry which is preliminary data.</text>
</comment>
<organism evidence="11 12">
    <name type="scientific">candidate division TA06 bacterium</name>
    <dbReference type="NCBI Taxonomy" id="2250710"/>
    <lineage>
        <taxon>Bacteria</taxon>
        <taxon>Bacteria division TA06</taxon>
    </lineage>
</organism>
<evidence type="ECO:0000256" key="3">
    <source>
        <dbReference type="ARBA" id="ARBA00022723"/>
    </source>
</evidence>